<dbReference type="InterPro" id="IPR032675">
    <property type="entry name" value="LRR_dom_sf"/>
</dbReference>
<dbReference type="eggNOG" id="ENOG502QQCZ">
    <property type="taxonomic scope" value="Eukaryota"/>
</dbReference>
<dbReference type="PaxDb" id="3827-XP_004486802.1"/>
<evidence type="ECO:0000256" key="1">
    <source>
        <dbReference type="ARBA" id="ARBA00004167"/>
    </source>
</evidence>
<gene>
    <name evidence="23" type="primary">LOC101501847</name>
</gene>
<evidence type="ECO:0000256" key="13">
    <source>
        <dbReference type="ARBA" id="ARBA00022989"/>
    </source>
</evidence>
<evidence type="ECO:0000256" key="8">
    <source>
        <dbReference type="ARBA" id="ARBA00022729"/>
    </source>
</evidence>
<keyword evidence="15" id="KW-0675">Receptor</keyword>
<accession>A0A1S2XEQ8</accession>
<evidence type="ECO:0000259" key="21">
    <source>
        <dbReference type="PROSITE" id="PS50011"/>
    </source>
</evidence>
<dbReference type="GeneID" id="101501847"/>
<dbReference type="OrthoDB" id="2017114at2759"/>
<dbReference type="Pfam" id="PF07714">
    <property type="entry name" value="PK_Tyr_Ser-Thr"/>
    <property type="match status" value="1"/>
</dbReference>
<dbReference type="CDD" id="cd14066">
    <property type="entry name" value="STKc_IRAK"/>
    <property type="match status" value="1"/>
</dbReference>
<keyword evidence="11" id="KW-0418">Kinase</keyword>
<protein>
    <recommendedName>
        <fullName evidence="2">non-specific serine/threonine protein kinase</fullName>
        <ecNumber evidence="2">2.7.11.1</ecNumber>
    </recommendedName>
</protein>
<dbReference type="InterPro" id="IPR008271">
    <property type="entry name" value="Ser/Thr_kinase_AS"/>
</dbReference>
<dbReference type="GO" id="GO:0005524">
    <property type="term" value="F:ATP binding"/>
    <property type="evidence" value="ECO:0007669"/>
    <property type="project" value="UniProtKB-UniRule"/>
</dbReference>
<dbReference type="InterPro" id="IPR001611">
    <property type="entry name" value="Leu-rich_rpt"/>
</dbReference>
<evidence type="ECO:0000256" key="5">
    <source>
        <dbReference type="ARBA" id="ARBA00022614"/>
    </source>
</evidence>
<dbReference type="Gene3D" id="3.30.200.20">
    <property type="entry name" value="Phosphorylase Kinase, domain 1"/>
    <property type="match status" value="1"/>
</dbReference>
<keyword evidence="10 18" id="KW-0547">Nucleotide-binding</keyword>
<keyword evidence="9" id="KW-0677">Repeat</keyword>
<evidence type="ECO:0000256" key="15">
    <source>
        <dbReference type="ARBA" id="ARBA00023170"/>
    </source>
</evidence>
<evidence type="ECO:0000256" key="17">
    <source>
        <dbReference type="ARBA" id="ARBA00048679"/>
    </source>
</evidence>
<evidence type="ECO:0000256" key="16">
    <source>
        <dbReference type="ARBA" id="ARBA00047899"/>
    </source>
</evidence>
<dbReference type="GO" id="GO:0016020">
    <property type="term" value="C:membrane"/>
    <property type="evidence" value="ECO:0007669"/>
    <property type="project" value="UniProtKB-SubCell"/>
</dbReference>
<dbReference type="KEGG" id="cam:101501847"/>
<dbReference type="PROSITE" id="PS00107">
    <property type="entry name" value="PROTEIN_KINASE_ATP"/>
    <property type="match status" value="1"/>
</dbReference>
<proteinExistence type="predicted"/>
<dbReference type="FunFam" id="3.80.10.10:FF:000129">
    <property type="entry name" value="Leucine-rich repeat receptor-like kinase"/>
    <property type="match status" value="1"/>
</dbReference>
<dbReference type="Gene3D" id="1.10.510.10">
    <property type="entry name" value="Transferase(Phosphotransferase) domain 1"/>
    <property type="match status" value="1"/>
</dbReference>
<feature type="signal peptide" evidence="20">
    <location>
        <begin position="1"/>
        <end position="22"/>
    </location>
</feature>
<evidence type="ECO:0000313" key="23">
    <source>
        <dbReference type="RefSeq" id="XP_004486802.1"/>
    </source>
</evidence>
<dbReference type="EC" id="2.7.11.1" evidence="2"/>
<evidence type="ECO:0000256" key="9">
    <source>
        <dbReference type="ARBA" id="ARBA00022737"/>
    </source>
</evidence>
<dbReference type="GO" id="GO:0004674">
    <property type="term" value="F:protein serine/threonine kinase activity"/>
    <property type="evidence" value="ECO:0007669"/>
    <property type="project" value="UniProtKB-KW"/>
</dbReference>
<dbReference type="FunFam" id="1.10.510.10:FF:000146">
    <property type="entry name" value="LRR receptor-like serine/threonine-protein kinase IOS1"/>
    <property type="match status" value="1"/>
</dbReference>
<reference evidence="23" key="2">
    <citation type="submission" date="2025-08" db="UniProtKB">
        <authorList>
            <consortium name="RefSeq"/>
        </authorList>
    </citation>
    <scope>IDENTIFICATION</scope>
    <source>
        <tissue evidence="23">Etiolated seedlings</tissue>
    </source>
</reference>
<dbReference type="InterPro" id="IPR024788">
    <property type="entry name" value="Malectin-like_Carb-bd_dom"/>
</dbReference>
<feature type="chain" id="PRO_5010222565" description="non-specific serine/threonine protein kinase" evidence="20">
    <location>
        <begin position="23"/>
        <end position="883"/>
    </location>
</feature>
<reference evidence="22" key="1">
    <citation type="journal article" date="2013" name="Nat. Biotechnol.">
        <title>Draft genome sequence of chickpea (Cicer arietinum) provides a resource for trait improvement.</title>
        <authorList>
            <person name="Varshney R.K."/>
            <person name="Song C."/>
            <person name="Saxena R.K."/>
            <person name="Azam S."/>
            <person name="Yu S."/>
            <person name="Sharpe A.G."/>
            <person name="Cannon S."/>
            <person name="Baek J."/>
            <person name="Rosen B.D."/>
            <person name="Tar'an B."/>
            <person name="Millan T."/>
            <person name="Zhang X."/>
            <person name="Ramsay L.D."/>
            <person name="Iwata A."/>
            <person name="Wang Y."/>
            <person name="Nelson W."/>
            <person name="Farmer A.D."/>
            <person name="Gaur P.M."/>
            <person name="Soderlund C."/>
            <person name="Penmetsa R.V."/>
            <person name="Xu C."/>
            <person name="Bharti A.K."/>
            <person name="He W."/>
            <person name="Winter P."/>
            <person name="Zhao S."/>
            <person name="Hane J.K."/>
            <person name="Carrasquilla-Garcia N."/>
            <person name="Condie J.A."/>
            <person name="Upadhyaya H.D."/>
            <person name="Luo M.C."/>
            <person name="Thudi M."/>
            <person name="Gowda C.L."/>
            <person name="Singh N.P."/>
            <person name="Lichtenzveig J."/>
            <person name="Gali K.K."/>
            <person name="Rubio J."/>
            <person name="Nadarajan N."/>
            <person name="Dolezel J."/>
            <person name="Bansal K.C."/>
            <person name="Xu X."/>
            <person name="Edwards D."/>
            <person name="Zhang G."/>
            <person name="Kahl G."/>
            <person name="Gil J."/>
            <person name="Singh K.B."/>
            <person name="Datta S.K."/>
            <person name="Jackson S.A."/>
            <person name="Wang J."/>
            <person name="Cook D.R."/>
        </authorList>
    </citation>
    <scope>NUCLEOTIDE SEQUENCE [LARGE SCALE GENOMIC DNA]</scope>
    <source>
        <strain evidence="22">cv. CDC Frontier</strain>
    </source>
</reference>
<evidence type="ECO:0000256" key="6">
    <source>
        <dbReference type="ARBA" id="ARBA00022679"/>
    </source>
</evidence>
<comment type="subcellular location">
    <subcellularLocation>
        <location evidence="1">Membrane</location>
        <topology evidence="1">Single-pass membrane protein</topology>
    </subcellularLocation>
</comment>
<keyword evidence="22" id="KW-1185">Reference proteome</keyword>
<dbReference type="SUPFAM" id="SSF52058">
    <property type="entry name" value="L domain-like"/>
    <property type="match status" value="1"/>
</dbReference>
<dbReference type="Pfam" id="PF12819">
    <property type="entry name" value="Malectin_like"/>
    <property type="match status" value="1"/>
</dbReference>
<evidence type="ECO:0000256" key="19">
    <source>
        <dbReference type="SAM" id="Phobius"/>
    </source>
</evidence>
<keyword evidence="7 19" id="KW-0812">Transmembrane</keyword>
<keyword evidence="12 18" id="KW-0067">ATP-binding</keyword>
<dbReference type="InterPro" id="IPR001245">
    <property type="entry name" value="Ser-Thr/Tyr_kinase_cat_dom"/>
</dbReference>
<dbReference type="InterPro" id="IPR000719">
    <property type="entry name" value="Prot_kinase_dom"/>
</dbReference>
<comment type="catalytic activity">
    <reaction evidence="16">
        <text>L-threonyl-[protein] + ATP = O-phospho-L-threonyl-[protein] + ADP + H(+)</text>
        <dbReference type="Rhea" id="RHEA:46608"/>
        <dbReference type="Rhea" id="RHEA-COMP:11060"/>
        <dbReference type="Rhea" id="RHEA-COMP:11605"/>
        <dbReference type="ChEBI" id="CHEBI:15378"/>
        <dbReference type="ChEBI" id="CHEBI:30013"/>
        <dbReference type="ChEBI" id="CHEBI:30616"/>
        <dbReference type="ChEBI" id="CHEBI:61977"/>
        <dbReference type="ChEBI" id="CHEBI:456216"/>
        <dbReference type="EC" id="2.7.11.1"/>
    </reaction>
</comment>
<feature type="transmembrane region" description="Helical" evidence="19">
    <location>
        <begin position="510"/>
        <end position="536"/>
    </location>
</feature>
<dbReference type="InterPro" id="IPR017441">
    <property type="entry name" value="Protein_kinase_ATP_BS"/>
</dbReference>
<dbReference type="Gene3D" id="3.80.10.10">
    <property type="entry name" value="Ribonuclease Inhibitor"/>
    <property type="match status" value="1"/>
</dbReference>
<evidence type="ECO:0000256" key="11">
    <source>
        <dbReference type="ARBA" id="ARBA00022777"/>
    </source>
</evidence>
<dbReference type="PANTHER" id="PTHR45631">
    <property type="entry name" value="OS07G0107800 PROTEIN-RELATED"/>
    <property type="match status" value="1"/>
</dbReference>
<keyword evidence="8 20" id="KW-0732">Signal</keyword>
<evidence type="ECO:0000256" key="20">
    <source>
        <dbReference type="SAM" id="SignalP"/>
    </source>
</evidence>
<evidence type="ECO:0000256" key="12">
    <source>
        <dbReference type="ARBA" id="ARBA00022840"/>
    </source>
</evidence>
<dbReference type="STRING" id="3827.A0A1S2XEQ8"/>
<evidence type="ECO:0000313" key="22">
    <source>
        <dbReference type="Proteomes" id="UP000087171"/>
    </source>
</evidence>
<dbReference type="Proteomes" id="UP000087171">
    <property type="component" value="Chromosome Ca1"/>
</dbReference>
<keyword evidence="13 19" id="KW-1133">Transmembrane helix</keyword>
<feature type="binding site" evidence="18">
    <location>
        <position position="603"/>
    </location>
    <ligand>
        <name>ATP</name>
        <dbReference type="ChEBI" id="CHEBI:30616"/>
    </ligand>
</feature>
<keyword evidence="4" id="KW-0597">Phosphoprotein</keyword>
<keyword evidence="3" id="KW-0723">Serine/threonine-protein kinase</keyword>
<keyword evidence="6" id="KW-0808">Transferase</keyword>
<evidence type="ECO:0000256" key="2">
    <source>
        <dbReference type="ARBA" id="ARBA00012513"/>
    </source>
</evidence>
<evidence type="ECO:0000256" key="10">
    <source>
        <dbReference type="ARBA" id="ARBA00022741"/>
    </source>
</evidence>
<name>A0A1S2XEQ8_CICAR</name>
<dbReference type="SMART" id="SM00220">
    <property type="entry name" value="S_TKc"/>
    <property type="match status" value="1"/>
</dbReference>
<organism evidence="22 23">
    <name type="scientific">Cicer arietinum</name>
    <name type="common">Chickpea</name>
    <name type="synonym">Garbanzo</name>
    <dbReference type="NCBI Taxonomy" id="3827"/>
    <lineage>
        <taxon>Eukaryota</taxon>
        <taxon>Viridiplantae</taxon>
        <taxon>Streptophyta</taxon>
        <taxon>Embryophyta</taxon>
        <taxon>Tracheophyta</taxon>
        <taxon>Spermatophyta</taxon>
        <taxon>Magnoliopsida</taxon>
        <taxon>eudicotyledons</taxon>
        <taxon>Gunneridae</taxon>
        <taxon>Pentapetalae</taxon>
        <taxon>rosids</taxon>
        <taxon>fabids</taxon>
        <taxon>Fabales</taxon>
        <taxon>Fabaceae</taxon>
        <taxon>Papilionoideae</taxon>
        <taxon>50 kb inversion clade</taxon>
        <taxon>NPAAA clade</taxon>
        <taxon>Hologalegina</taxon>
        <taxon>IRL clade</taxon>
        <taxon>Cicereae</taxon>
        <taxon>Cicer</taxon>
    </lineage>
</organism>
<evidence type="ECO:0000256" key="14">
    <source>
        <dbReference type="ARBA" id="ARBA00023136"/>
    </source>
</evidence>
<feature type="domain" description="Protein kinase" evidence="21">
    <location>
        <begin position="575"/>
        <end position="855"/>
    </location>
</feature>
<dbReference type="InterPro" id="IPR011009">
    <property type="entry name" value="Kinase-like_dom_sf"/>
</dbReference>
<dbReference type="PROSITE" id="PS00108">
    <property type="entry name" value="PROTEIN_KINASE_ST"/>
    <property type="match status" value="1"/>
</dbReference>
<comment type="catalytic activity">
    <reaction evidence="17">
        <text>L-seryl-[protein] + ATP = O-phospho-L-seryl-[protein] + ADP + H(+)</text>
        <dbReference type="Rhea" id="RHEA:17989"/>
        <dbReference type="Rhea" id="RHEA-COMP:9863"/>
        <dbReference type="Rhea" id="RHEA-COMP:11604"/>
        <dbReference type="ChEBI" id="CHEBI:15378"/>
        <dbReference type="ChEBI" id="CHEBI:29999"/>
        <dbReference type="ChEBI" id="CHEBI:30616"/>
        <dbReference type="ChEBI" id="CHEBI:83421"/>
        <dbReference type="ChEBI" id="CHEBI:456216"/>
        <dbReference type="EC" id="2.7.11.1"/>
    </reaction>
</comment>
<dbReference type="Pfam" id="PF13855">
    <property type="entry name" value="LRR_8"/>
    <property type="match status" value="1"/>
</dbReference>
<evidence type="ECO:0000256" key="3">
    <source>
        <dbReference type="ARBA" id="ARBA00022527"/>
    </source>
</evidence>
<sequence>MARYFLLIVFLLYLTLPFIVHAQNNQSGFISIDCGFVDEPSYIDETTSIYYTWDFNFTDTGVSQSISSKHKTSLERQFWNVRSFQEGTRNCYTLYVSQGSNKKYLVRARFVYGNYDGKDSLPEFDIYLGAKWWESVVFDDSFSVITKEIIYASSSDYVHVCLLNTGKGTPFISVLEVRLLNSDAYLVNSLELLARFDVGSQGDQIIRYPDDIYDRTWTPYNSIDWKKIDTSLTIDQGAPSYNFLPLPPSTVMRTTSIPSNANDNIEFYFLPKYNASRYYVYLYFAEIMKLKENQIREFNIFVNGELLNSVPINPLYLQSLYYLSLISENKLEIWLNKTSRSTLPPLFNAIEIYMTKDFLQPETYQTDVDGILNVKSIYGIKRNWQGDPCTPVSYLWDGLNCSYVGSDSPRIIYLNLTSSGLIGNIAHGISNLKSIEYLDLSNNNLTGAVPDFLFQLQFLRVLNLEGNQLSGAIPIQLLVHSENSMLKSNFGGNPNLCSSGSCNKRNANKIVVPLVSSLGGAFMILAIAMVSFHVYYKRHRVSHQVSKVSGYSRIKQELETKKQEFSYEEVVSITRNFEKVLGKGASGTVYYGWIDHDTEVAVKVLSPSSAQGYLQFQAEAKLFAIVRHKYLTGLIGYCDDGTNMALIYEYMANGDLSKHLSDKNENILSWNQRLQIAVDAAEGLEYLHHGCNPPIVHRDIKSKNILLNEKMQAKLADFGLSKIFPNEGDTHVSTVVAGTPGYLDPEYNRLGKLKEKSDVFSFGVVLLEIITGQPAITKTEEKIHIIQLVGSMLLGKELKDIVDPTLEGDFDIYSAKKVLDIAMACVAPTSINRPTMSHVVIELKQCLQNMTHPSQSNYNHESLASNLSCVSFDRISGESSLER</sequence>
<dbReference type="SUPFAM" id="SSF56112">
    <property type="entry name" value="Protein kinase-like (PK-like)"/>
    <property type="match status" value="1"/>
</dbReference>
<keyword evidence="14 19" id="KW-0472">Membrane</keyword>
<dbReference type="AlphaFoldDB" id="A0A1S2XEQ8"/>
<evidence type="ECO:0000256" key="18">
    <source>
        <dbReference type="PROSITE-ProRule" id="PRU10141"/>
    </source>
</evidence>
<keyword evidence="5" id="KW-0433">Leucine-rich repeat</keyword>
<evidence type="ECO:0000256" key="4">
    <source>
        <dbReference type="ARBA" id="ARBA00022553"/>
    </source>
</evidence>
<evidence type="ECO:0000256" key="7">
    <source>
        <dbReference type="ARBA" id="ARBA00022692"/>
    </source>
</evidence>
<dbReference type="PANTHER" id="PTHR45631:SF197">
    <property type="entry name" value="TYROSINE KINASE FAMILY PROTEIN"/>
    <property type="match status" value="1"/>
</dbReference>
<dbReference type="PROSITE" id="PS50011">
    <property type="entry name" value="PROTEIN_KINASE_DOM"/>
    <property type="match status" value="1"/>
</dbReference>
<dbReference type="RefSeq" id="XP_004486802.1">
    <property type="nucleotide sequence ID" value="XM_004486745.3"/>
</dbReference>